<dbReference type="AlphaFoldDB" id="A0AAV0L4G9"/>
<feature type="region of interest" description="Disordered" evidence="6">
    <location>
        <begin position="1"/>
        <end position="24"/>
    </location>
</feature>
<dbReference type="Proteomes" id="UP001154282">
    <property type="component" value="Unassembled WGS sequence"/>
</dbReference>
<comment type="caution">
    <text evidence="7">The sequence shown here is derived from an EMBL/GenBank/DDBJ whole genome shotgun (WGS) entry which is preliminary data.</text>
</comment>
<protein>
    <submittedName>
        <fullName evidence="7">Uncharacterized protein</fullName>
    </submittedName>
</protein>
<feature type="compositionally biased region" description="Basic and acidic residues" evidence="6">
    <location>
        <begin position="87"/>
        <end position="101"/>
    </location>
</feature>
<evidence type="ECO:0000256" key="5">
    <source>
        <dbReference type="PROSITE-ProRule" id="PRU01191"/>
    </source>
</evidence>
<dbReference type="EMBL" id="CAMGYJ010000006">
    <property type="protein sequence ID" value="CAI0429357.1"/>
    <property type="molecule type" value="Genomic_DNA"/>
</dbReference>
<gene>
    <name evidence="7" type="ORF">LITE_LOCUS22088</name>
</gene>
<organism evidence="7 8">
    <name type="scientific">Linum tenue</name>
    <dbReference type="NCBI Taxonomy" id="586396"/>
    <lineage>
        <taxon>Eukaryota</taxon>
        <taxon>Viridiplantae</taxon>
        <taxon>Streptophyta</taxon>
        <taxon>Embryophyta</taxon>
        <taxon>Tracheophyta</taxon>
        <taxon>Spermatophyta</taxon>
        <taxon>Magnoliopsida</taxon>
        <taxon>eudicotyledons</taxon>
        <taxon>Gunneridae</taxon>
        <taxon>Pentapetalae</taxon>
        <taxon>rosids</taxon>
        <taxon>fabids</taxon>
        <taxon>Malpighiales</taxon>
        <taxon>Linaceae</taxon>
        <taxon>Linum</taxon>
    </lineage>
</organism>
<dbReference type="PROSITE" id="PS50985">
    <property type="entry name" value="GRAS"/>
    <property type="match status" value="1"/>
</dbReference>
<comment type="similarity">
    <text evidence="5">Belongs to the GRAS family.</text>
</comment>
<keyword evidence="3" id="KW-0804">Transcription</keyword>
<reference evidence="7" key="1">
    <citation type="submission" date="2022-08" db="EMBL/GenBank/DDBJ databases">
        <authorList>
            <person name="Gutierrez-Valencia J."/>
        </authorList>
    </citation>
    <scope>NUCLEOTIDE SEQUENCE</scope>
</reference>
<proteinExistence type="inferred from homology"/>
<evidence type="ECO:0000313" key="7">
    <source>
        <dbReference type="EMBL" id="CAI0429357.1"/>
    </source>
</evidence>
<comment type="caution">
    <text evidence="5">Lacks conserved residue(s) required for the propagation of feature annotation.</text>
</comment>
<evidence type="ECO:0000256" key="2">
    <source>
        <dbReference type="ARBA" id="ARBA00023015"/>
    </source>
</evidence>
<evidence type="ECO:0000256" key="3">
    <source>
        <dbReference type="ARBA" id="ARBA00023163"/>
    </source>
</evidence>
<keyword evidence="4" id="KW-0539">Nucleus</keyword>
<dbReference type="Pfam" id="PF03514">
    <property type="entry name" value="GRAS"/>
    <property type="match status" value="1"/>
</dbReference>
<dbReference type="InterPro" id="IPR005202">
    <property type="entry name" value="TF_GRAS"/>
</dbReference>
<feature type="region of interest" description="Disordered" evidence="6">
    <location>
        <begin position="63"/>
        <end position="102"/>
    </location>
</feature>
<evidence type="ECO:0000256" key="1">
    <source>
        <dbReference type="ARBA" id="ARBA00004123"/>
    </source>
</evidence>
<keyword evidence="2" id="KW-0805">Transcription regulation</keyword>
<comment type="subcellular location">
    <subcellularLocation>
        <location evidence="1">Nucleus</location>
    </subcellularLocation>
</comment>
<keyword evidence="8" id="KW-1185">Reference proteome</keyword>
<dbReference type="GO" id="GO:0005634">
    <property type="term" value="C:nucleus"/>
    <property type="evidence" value="ECO:0007669"/>
    <property type="project" value="UniProtKB-SubCell"/>
</dbReference>
<accession>A0AAV0L4G9</accession>
<name>A0AAV0L4G9_9ROSI</name>
<feature type="region of interest" description="SAW" evidence="5">
    <location>
        <begin position="169"/>
        <end position="170"/>
    </location>
</feature>
<evidence type="ECO:0000313" key="8">
    <source>
        <dbReference type="Proteomes" id="UP001154282"/>
    </source>
</evidence>
<evidence type="ECO:0000256" key="6">
    <source>
        <dbReference type="SAM" id="MobiDB-lite"/>
    </source>
</evidence>
<sequence>MPGEPPTFRLTEIRPPQPNNKNDNLVFTAGRVETGVSGRDDRRGIQIPRVCGQQLVISGARDAGFVPDRRGGNGVELGVRAPPPPWPERRDEQGAVENRGDEADDREFVTVVEQEANRNGPVFVDRFMDALQYYSSLFNSLEGSSWSSQPASQNVVMSEMTINLSYYLFL</sequence>
<evidence type="ECO:0000256" key="4">
    <source>
        <dbReference type="ARBA" id="ARBA00023242"/>
    </source>
</evidence>